<dbReference type="PIRSF" id="PIRSF005739">
    <property type="entry name" value="O-mtase"/>
    <property type="match status" value="1"/>
</dbReference>
<dbReference type="GO" id="GO:0032259">
    <property type="term" value="P:methylation"/>
    <property type="evidence" value="ECO:0007669"/>
    <property type="project" value="UniProtKB-KW"/>
</dbReference>
<dbReference type="GO" id="GO:0046983">
    <property type="term" value="F:protein dimerization activity"/>
    <property type="evidence" value="ECO:0007669"/>
    <property type="project" value="InterPro"/>
</dbReference>
<gene>
    <name evidence="6" type="ORF">CIPAW_04G124100</name>
</gene>
<evidence type="ECO:0000256" key="1">
    <source>
        <dbReference type="ARBA" id="ARBA00022603"/>
    </source>
</evidence>
<dbReference type="GO" id="GO:0008171">
    <property type="term" value="F:O-methyltransferase activity"/>
    <property type="evidence" value="ECO:0007669"/>
    <property type="project" value="InterPro"/>
</dbReference>
<reference evidence="6" key="1">
    <citation type="submission" date="2020-12" db="EMBL/GenBank/DDBJ databases">
        <title>WGS assembly of Carya illinoinensis cv. Pawnee.</title>
        <authorList>
            <person name="Platts A."/>
            <person name="Shu S."/>
            <person name="Wright S."/>
            <person name="Barry K."/>
            <person name="Edger P."/>
            <person name="Pires J.C."/>
            <person name="Schmutz J."/>
        </authorList>
    </citation>
    <scope>NUCLEOTIDE SEQUENCE</scope>
    <source>
        <tissue evidence="6">Leaf</tissue>
    </source>
</reference>
<keyword evidence="3" id="KW-0949">S-adenosyl-L-methionine</keyword>
<name>A0A8T1QVE1_CARIL</name>
<dbReference type="InterPro" id="IPR016461">
    <property type="entry name" value="COMT-like"/>
</dbReference>
<evidence type="ECO:0000313" key="7">
    <source>
        <dbReference type="Proteomes" id="UP000811609"/>
    </source>
</evidence>
<organism evidence="6 7">
    <name type="scientific">Carya illinoinensis</name>
    <name type="common">Pecan</name>
    <dbReference type="NCBI Taxonomy" id="32201"/>
    <lineage>
        <taxon>Eukaryota</taxon>
        <taxon>Viridiplantae</taxon>
        <taxon>Streptophyta</taxon>
        <taxon>Embryophyta</taxon>
        <taxon>Tracheophyta</taxon>
        <taxon>Spermatophyta</taxon>
        <taxon>Magnoliopsida</taxon>
        <taxon>eudicotyledons</taxon>
        <taxon>Gunneridae</taxon>
        <taxon>Pentapetalae</taxon>
        <taxon>rosids</taxon>
        <taxon>fabids</taxon>
        <taxon>Fagales</taxon>
        <taxon>Juglandaceae</taxon>
        <taxon>Carya</taxon>
    </lineage>
</organism>
<feature type="domain" description="O-methyltransferase C-terminal" evidence="4">
    <location>
        <begin position="183"/>
        <end position="294"/>
    </location>
</feature>
<dbReference type="PANTHER" id="PTHR11746">
    <property type="entry name" value="O-METHYLTRANSFERASE"/>
    <property type="match status" value="1"/>
</dbReference>
<dbReference type="InterPro" id="IPR001077">
    <property type="entry name" value="COMT_C"/>
</dbReference>
<evidence type="ECO:0000259" key="4">
    <source>
        <dbReference type="Pfam" id="PF00891"/>
    </source>
</evidence>
<dbReference type="Proteomes" id="UP000811609">
    <property type="component" value="Chromosome 4"/>
</dbReference>
<dbReference type="AlphaFoldDB" id="A0A8T1QVE1"/>
<keyword evidence="7" id="KW-1185">Reference proteome</keyword>
<dbReference type="InterPro" id="IPR012967">
    <property type="entry name" value="COMT_dimerisation"/>
</dbReference>
<dbReference type="PROSITE" id="PS51683">
    <property type="entry name" value="SAM_OMT_II"/>
    <property type="match status" value="1"/>
</dbReference>
<accession>A0A8T1QVE1</accession>
<comment type="caution">
    <text evidence="6">The sequence shown here is derived from an EMBL/GenBank/DDBJ whole genome shotgun (WGS) entry which is preliminary data.</text>
</comment>
<evidence type="ECO:0000313" key="6">
    <source>
        <dbReference type="EMBL" id="KAG6657932.1"/>
    </source>
</evidence>
<dbReference type="EMBL" id="CM031812">
    <property type="protein sequence ID" value="KAG6657932.1"/>
    <property type="molecule type" value="Genomic_DNA"/>
</dbReference>
<feature type="domain" description="O-methyltransferase dimerisation" evidence="5">
    <location>
        <begin position="12"/>
        <end position="100"/>
    </location>
</feature>
<dbReference type="Pfam" id="PF00891">
    <property type="entry name" value="Methyltransf_2"/>
    <property type="match status" value="2"/>
</dbReference>
<keyword evidence="1" id="KW-0489">Methyltransferase</keyword>
<keyword evidence="2" id="KW-0808">Transferase</keyword>
<evidence type="ECO:0000259" key="5">
    <source>
        <dbReference type="Pfam" id="PF08100"/>
    </source>
</evidence>
<sequence length="312" mass="34918">MPILETGQAAIWQLLFAFADSMALKCAVELRIADIIHSHDIPVTLNQIASEIDSPTSPDIPYLARIMRSLVHKKIFTETHLPDGCDTLYGSTETSRWLLHDAELSLVPMVIMENNPWQLAPWHCLSQSHGCEMWDFAAKNPEFNKIFNDAMACMTKIVMGVVLTEYKDGFNSIGSLVDIGGVSHVVATAPLRQGVSHVGGNMFKAIPSADAIFMKCVLHDWSDEHCIKTLKNCKKAIPPKSGKVIIVDIVLEKENDDLYQETRMVFDLLMMAHTTGGTERTELEWKQLLTDAGFPRYKIIKIPCDNNAYPDM</sequence>
<evidence type="ECO:0000256" key="3">
    <source>
        <dbReference type="ARBA" id="ARBA00022691"/>
    </source>
</evidence>
<evidence type="ECO:0000256" key="2">
    <source>
        <dbReference type="ARBA" id="ARBA00022679"/>
    </source>
</evidence>
<proteinExistence type="predicted"/>
<dbReference type="Pfam" id="PF08100">
    <property type="entry name" value="Dimerisation"/>
    <property type="match status" value="1"/>
</dbReference>
<protein>
    <submittedName>
        <fullName evidence="6">Uncharacterized protein</fullName>
    </submittedName>
</protein>
<feature type="domain" description="O-methyltransferase C-terminal" evidence="4">
    <location>
        <begin position="126"/>
        <end position="182"/>
    </location>
</feature>